<accession>A0ABQ8RX98</accession>
<dbReference type="InterPro" id="IPR029526">
    <property type="entry name" value="PGBD"/>
</dbReference>
<proteinExistence type="predicted"/>
<evidence type="ECO:0000313" key="2">
    <source>
        <dbReference type="EMBL" id="KAJ4426165.1"/>
    </source>
</evidence>
<evidence type="ECO:0000313" key="3">
    <source>
        <dbReference type="Proteomes" id="UP001148838"/>
    </source>
</evidence>
<dbReference type="PANTHER" id="PTHR47055:SF3">
    <property type="entry name" value="PHORBOL-ESTER_DAG-TYPE DOMAIN-CONTAINING PROTEIN"/>
    <property type="match status" value="1"/>
</dbReference>
<evidence type="ECO:0000259" key="1">
    <source>
        <dbReference type="Pfam" id="PF13843"/>
    </source>
</evidence>
<reference evidence="2 3" key="1">
    <citation type="journal article" date="2022" name="Allergy">
        <title>Genome assembly and annotation of Periplaneta americana reveal a comprehensive cockroach allergen profile.</title>
        <authorList>
            <person name="Wang L."/>
            <person name="Xiong Q."/>
            <person name="Saelim N."/>
            <person name="Wang L."/>
            <person name="Nong W."/>
            <person name="Wan A.T."/>
            <person name="Shi M."/>
            <person name="Liu X."/>
            <person name="Cao Q."/>
            <person name="Hui J.H.L."/>
            <person name="Sookrung N."/>
            <person name="Leung T.F."/>
            <person name="Tungtrongchitr A."/>
            <person name="Tsui S.K.W."/>
        </authorList>
    </citation>
    <scope>NUCLEOTIDE SEQUENCE [LARGE SCALE GENOMIC DNA]</scope>
    <source>
        <strain evidence="2">PWHHKU_190912</strain>
    </source>
</reference>
<feature type="domain" description="PiggyBac transposable element-derived protein" evidence="1">
    <location>
        <begin position="259"/>
        <end position="353"/>
    </location>
</feature>
<keyword evidence="3" id="KW-1185">Reference proteome</keyword>
<gene>
    <name evidence="2" type="ORF">ANN_26974</name>
</gene>
<dbReference type="InterPro" id="IPR052638">
    <property type="entry name" value="PiggyBac_TE-derived"/>
</dbReference>
<dbReference type="EMBL" id="JAJSOF020000040">
    <property type="protein sequence ID" value="KAJ4426165.1"/>
    <property type="molecule type" value="Genomic_DNA"/>
</dbReference>
<sequence length="353" mass="40183">MCRNSVPQEFFYMTVDCTSMNEDKLKEGIFTGPEIRRVMGKRKHVGYFLSAQIRGAEVTSSVFRVSLCKMAAKAYKQDDVAEKLPISCCRTRNLTVEEILTTLEEKDEEIQKAETIDLVILPPDNENDTDIDEIPEEYLEVNVNDPHFLGPGVLGRGAEVRIVTHEKEKISLELNSSSTAAPLENTAITTLEAPSASATKRKSSDGVAYSKNEKRVMEKHWDSITLKPETAEDTKFKIKYSSDNPPEILETIVGNSMQPLQVFQLFWKPEFISHICKESKKYAQYKYGDNSYTVDIDKMYKMLGILLLSGYAKVPNRKMYWETQSDVNNAAVSNCMSRDRFLSILKYMHFSDN</sequence>
<protein>
    <recommendedName>
        <fullName evidence="1">PiggyBac transposable element-derived protein domain-containing protein</fullName>
    </recommendedName>
</protein>
<organism evidence="2 3">
    <name type="scientific">Periplaneta americana</name>
    <name type="common">American cockroach</name>
    <name type="synonym">Blatta americana</name>
    <dbReference type="NCBI Taxonomy" id="6978"/>
    <lineage>
        <taxon>Eukaryota</taxon>
        <taxon>Metazoa</taxon>
        <taxon>Ecdysozoa</taxon>
        <taxon>Arthropoda</taxon>
        <taxon>Hexapoda</taxon>
        <taxon>Insecta</taxon>
        <taxon>Pterygota</taxon>
        <taxon>Neoptera</taxon>
        <taxon>Polyneoptera</taxon>
        <taxon>Dictyoptera</taxon>
        <taxon>Blattodea</taxon>
        <taxon>Blattoidea</taxon>
        <taxon>Blattidae</taxon>
        <taxon>Blattinae</taxon>
        <taxon>Periplaneta</taxon>
    </lineage>
</organism>
<dbReference type="Pfam" id="PF13843">
    <property type="entry name" value="DDE_Tnp_1_7"/>
    <property type="match status" value="1"/>
</dbReference>
<dbReference type="PANTHER" id="PTHR47055">
    <property type="entry name" value="DDE_TNP_1_7 DOMAIN-CONTAINING PROTEIN"/>
    <property type="match status" value="1"/>
</dbReference>
<name>A0ABQ8RX98_PERAM</name>
<comment type="caution">
    <text evidence="2">The sequence shown here is derived from an EMBL/GenBank/DDBJ whole genome shotgun (WGS) entry which is preliminary data.</text>
</comment>
<dbReference type="Proteomes" id="UP001148838">
    <property type="component" value="Unassembled WGS sequence"/>
</dbReference>